<feature type="compositionally biased region" description="Basic and acidic residues" evidence="1">
    <location>
        <begin position="518"/>
        <end position="531"/>
    </location>
</feature>
<feature type="compositionally biased region" description="Basic and acidic residues" evidence="1">
    <location>
        <begin position="53"/>
        <end position="69"/>
    </location>
</feature>
<dbReference type="EMBL" id="LHPN01000005">
    <property type="protein sequence ID" value="OAL71939.1"/>
    <property type="molecule type" value="Genomic_DNA"/>
</dbReference>
<evidence type="ECO:0000313" key="2">
    <source>
        <dbReference type="EMBL" id="OAL71939.1"/>
    </source>
</evidence>
<feature type="region of interest" description="Disordered" evidence="1">
    <location>
        <begin position="462"/>
        <end position="539"/>
    </location>
</feature>
<feature type="region of interest" description="Disordered" evidence="1">
    <location>
        <begin position="1"/>
        <end position="31"/>
    </location>
</feature>
<protein>
    <submittedName>
        <fullName evidence="2">Uncharacterized protein</fullName>
    </submittedName>
</protein>
<comment type="caution">
    <text evidence="2">The sequence shown here is derived from an EMBL/GenBank/DDBJ whole genome shotgun (WGS) entry which is preliminary data.</text>
</comment>
<organism evidence="2 3">
    <name type="scientific">Trichophyton violaceum</name>
    <dbReference type="NCBI Taxonomy" id="34388"/>
    <lineage>
        <taxon>Eukaryota</taxon>
        <taxon>Fungi</taxon>
        <taxon>Dikarya</taxon>
        <taxon>Ascomycota</taxon>
        <taxon>Pezizomycotina</taxon>
        <taxon>Eurotiomycetes</taxon>
        <taxon>Eurotiomycetidae</taxon>
        <taxon>Onygenales</taxon>
        <taxon>Arthrodermataceae</taxon>
        <taxon>Trichophyton</taxon>
    </lineage>
</organism>
<reference evidence="2 3" key="1">
    <citation type="submission" date="2016-05" db="EMBL/GenBank/DDBJ databases">
        <title>Genome sequencing of Trichophyton violaceum CMCC(F)T3l isolated from hair.</title>
        <authorList>
            <person name="Zhan P."/>
            <person name="Tao Y."/>
            <person name="Liu W."/>
        </authorList>
    </citation>
    <scope>NUCLEOTIDE SEQUENCE [LARGE SCALE GENOMIC DNA]</scope>
    <source>
        <strain evidence="3">CMCC(F)T3l</strain>
    </source>
</reference>
<keyword evidence="3" id="KW-1185">Reference proteome</keyword>
<accession>A0A178FHZ4</accession>
<sequence>MPNTTPHKPSSKRSSPDQEQAYPQPKRRQVASSYWDNLSTIWLTQGALQELDRRTSVQPLPEKDPDSRPATRLSTRRQRKSRGVVKSADEFLRECTPQRLREIRNYSRRGGPDLRDIVHCQVPRLSKMGLLKSQMNGYKPMSTASRIQKRRAKSPALSLSTASQSTSSSKRTKSTVDSSTSSSAKTTSTTAYSRNFQQHLVDSGVYPDGYMYPNGEFPGLPDNWDEINERLTRERRSLSPTNFTLDDFRKFKQTDTRVPKEVDVIASVIPIIDGSGGSPGCLGRDYLFNNLTPLTDGSLVIPKPDHFYGARPEQLELKIRDELSASIIPSKQDDLPIAPNFFLEAKGPDGIPVVGTRQACYDGAIGARGIQALQSYKLDKPVFDNKSYTVTATYQTGTLKLYATHITSPKGNKGRPEYITSSLRSFSMTDNMQTFRDGAAAYRNLRDWAQEQRDMLIDQANKRHEAAEAELSRRDELKSKGCEQSGNTTPAEDTTKQPSCEHAIPSIETAEENPVKPVEIEEPRTHIDDMKANQLPIEV</sequence>
<name>A0A178FHZ4_TRIVO</name>
<feature type="region of interest" description="Disordered" evidence="1">
    <location>
        <begin position="53"/>
        <end position="88"/>
    </location>
</feature>
<evidence type="ECO:0000256" key="1">
    <source>
        <dbReference type="SAM" id="MobiDB-lite"/>
    </source>
</evidence>
<dbReference type="Proteomes" id="UP000243519">
    <property type="component" value="Unassembled WGS sequence"/>
</dbReference>
<feature type="compositionally biased region" description="Basic residues" evidence="1">
    <location>
        <begin position="74"/>
        <end position="83"/>
    </location>
</feature>
<evidence type="ECO:0000313" key="3">
    <source>
        <dbReference type="Proteomes" id="UP000243519"/>
    </source>
</evidence>
<gene>
    <name evidence="2" type="ORF">A7D00_3971</name>
</gene>
<dbReference type="OrthoDB" id="5403634at2759"/>
<dbReference type="AlphaFoldDB" id="A0A178FHZ4"/>
<proteinExistence type="predicted"/>
<feature type="compositionally biased region" description="Low complexity" evidence="1">
    <location>
        <begin position="158"/>
        <end position="190"/>
    </location>
</feature>
<feature type="compositionally biased region" description="Basic and acidic residues" evidence="1">
    <location>
        <begin position="462"/>
        <end position="481"/>
    </location>
</feature>
<feature type="compositionally biased region" description="Polar residues" evidence="1">
    <location>
        <begin position="482"/>
        <end position="498"/>
    </location>
</feature>
<feature type="region of interest" description="Disordered" evidence="1">
    <location>
        <begin position="132"/>
        <end position="190"/>
    </location>
</feature>